<feature type="transmembrane region" description="Helical" evidence="1">
    <location>
        <begin position="77"/>
        <end position="98"/>
    </location>
</feature>
<name>A0A7G5IGW0_9SPHN</name>
<dbReference type="AlphaFoldDB" id="A0A7G5IGW0"/>
<sequence>MTPAAEKRLLQATLLLLALSPLSVGLLGALGGPAGLGEGDAVAGDVSSHWRYLSGIFLGLGIMLLSCVRHIEREGRLFGFVCLAVVLGGLARLGGGLLEGWPSSGYRIGLLLELGVTPAVWAWQQRVARRFEVPAGRA</sequence>
<dbReference type="Proteomes" id="UP000515292">
    <property type="component" value="Chromosome"/>
</dbReference>
<keyword evidence="1" id="KW-1133">Transmembrane helix</keyword>
<keyword evidence="1" id="KW-0472">Membrane</keyword>
<keyword evidence="1" id="KW-0812">Transmembrane</keyword>
<feature type="transmembrane region" description="Helical" evidence="1">
    <location>
        <begin position="104"/>
        <end position="123"/>
    </location>
</feature>
<evidence type="ECO:0000313" key="2">
    <source>
        <dbReference type="EMBL" id="QMW22602.1"/>
    </source>
</evidence>
<dbReference type="InterPro" id="IPR025597">
    <property type="entry name" value="DUF4345"/>
</dbReference>
<organism evidence="2 3">
    <name type="scientific">Sandaracinobacteroides saxicola</name>
    <dbReference type="NCBI Taxonomy" id="2759707"/>
    <lineage>
        <taxon>Bacteria</taxon>
        <taxon>Pseudomonadati</taxon>
        <taxon>Pseudomonadota</taxon>
        <taxon>Alphaproteobacteria</taxon>
        <taxon>Sphingomonadales</taxon>
        <taxon>Sphingosinicellaceae</taxon>
        <taxon>Sandaracinobacteroides</taxon>
    </lineage>
</organism>
<evidence type="ECO:0000313" key="3">
    <source>
        <dbReference type="Proteomes" id="UP000515292"/>
    </source>
</evidence>
<proteinExistence type="predicted"/>
<dbReference type="RefSeq" id="WP_182295644.1">
    <property type="nucleotide sequence ID" value="NZ_CP059851.1"/>
</dbReference>
<evidence type="ECO:0000256" key="1">
    <source>
        <dbReference type="SAM" id="Phobius"/>
    </source>
</evidence>
<reference evidence="2 3" key="1">
    <citation type="submission" date="2020-07" db="EMBL/GenBank/DDBJ databases">
        <title>Complete genome sequence for Sandaracinobacter sp. M6.</title>
        <authorList>
            <person name="Tang Y."/>
            <person name="Liu Q."/>
            <person name="Guo Z."/>
            <person name="Lei P."/>
            <person name="Huang B."/>
        </authorList>
    </citation>
    <scope>NUCLEOTIDE SEQUENCE [LARGE SCALE GENOMIC DNA]</scope>
    <source>
        <strain evidence="2 3">M6</strain>
    </source>
</reference>
<dbReference type="Pfam" id="PF14248">
    <property type="entry name" value="DUF4345"/>
    <property type="match status" value="1"/>
</dbReference>
<feature type="transmembrane region" description="Helical" evidence="1">
    <location>
        <begin position="49"/>
        <end position="68"/>
    </location>
</feature>
<dbReference type="EMBL" id="CP059851">
    <property type="protein sequence ID" value="QMW22602.1"/>
    <property type="molecule type" value="Genomic_DNA"/>
</dbReference>
<dbReference type="KEGG" id="sand:H3309_15005"/>
<gene>
    <name evidence="2" type="ORF">H3309_15005</name>
</gene>
<protein>
    <submittedName>
        <fullName evidence="2">DUF4345 domain-containing protein</fullName>
    </submittedName>
</protein>
<accession>A0A7G5IGW0</accession>
<keyword evidence="3" id="KW-1185">Reference proteome</keyword>